<feature type="region of interest" description="Disordered" evidence="1">
    <location>
        <begin position="1032"/>
        <end position="1081"/>
    </location>
</feature>
<dbReference type="Pfam" id="PF00339">
    <property type="entry name" value="Arrestin_N"/>
    <property type="match status" value="1"/>
</dbReference>
<dbReference type="InterPro" id="IPR011021">
    <property type="entry name" value="Arrestin-like_N"/>
</dbReference>
<feature type="compositionally biased region" description="Low complexity" evidence="1">
    <location>
        <begin position="278"/>
        <end position="287"/>
    </location>
</feature>
<feature type="compositionally biased region" description="Low complexity" evidence="1">
    <location>
        <begin position="122"/>
        <end position="144"/>
    </location>
</feature>
<feature type="region of interest" description="Disordered" evidence="1">
    <location>
        <begin position="258"/>
        <end position="325"/>
    </location>
</feature>
<dbReference type="EMBL" id="PJQD01000049">
    <property type="protein sequence ID" value="POY72398.1"/>
    <property type="molecule type" value="Genomic_DNA"/>
</dbReference>
<comment type="caution">
    <text evidence="3">The sequence shown here is derived from an EMBL/GenBank/DDBJ whole genome shotgun (WGS) entry which is preliminary data.</text>
</comment>
<feature type="domain" description="Arrestin C-terminal-like" evidence="2">
    <location>
        <begin position="762"/>
        <end position="953"/>
    </location>
</feature>
<evidence type="ECO:0000256" key="1">
    <source>
        <dbReference type="SAM" id="MobiDB-lite"/>
    </source>
</evidence>
<feature type="compositionally biased region" description="Low complexity" evidence="1">
    <location>
        <begin position="33"/>
        <end position="59"/>
    </location>
</feature>
<dbReference type="GO" id="GO:0070086">
    <property type="term" value="P:ubiquitin-dependent endocytosis"/>
    <property type="evidence" value="ECO:0007669"/>
    <property type="project" value="TreeGrafter"/>
</dbReference>
<feature type="compositionally biased region" description="Low complexity" evidence="1">
    <location>
        <begin position="305"/>
        <end position="324"/>
    </location>
</feature>
<dbReference type="InterPro" id="IPR050357">
    <property type="entry name" value="Arrestin_domain-protein"/>
</dbReference>
<feature type="compositionally biased region" description="Polar residues" evidence="1">
    <location>
        <begin position="600"/>
        <end position="621"/>
    </location>
</feature>
<name>A0A2S5B6I8_9BASI</name>
<dbReference type="PANTHER" id="PTHR11188">
    <property type="entry name" value="ARRESTIN DOMAIN CONTAINING PROTEIN"/>
    <property type="match status" value="1"/>
</dbReference>
<dbReference type="GO" id="GO:0005886">
    <property type="term" value="C:plasma membrane"/>
    <property type="evidence" value="ECO:0007669"/>
    <property type="project" value="TreeGrafter"/>
</dbReference>
<feature type="compositionally biased region" description="Low complexity" evidence="1">
    <location>
        <begin position="456"/>
        <end position="469"/>
    </location>
</feature>
<evidence type="ECO:0000313" key="4">
    <source>
        <dbReference type="Proteomes" id="UP000237144"/>
    </source>
</evidence>
<keyword evidence="4" id="KW-1185">Reference proteome</keyword>
<accession>A0A2S5B6I8</accession>
<dbReference type="InterPro" id="IPR014752">
    <property type="entry name" value="Arrestin-like_C"/>
</dbReference>
<reference evidence="3 4" key="1">
    <citation type="journal article" date="2018" name="Front. Microbiol.">
        <title>Prospects for Fungal Bioremediation of Acidic Radioactive Waste Sites: Characterization and Genome Sequence of Rhodotorula taiwanensis MD1149.</title>
        <authorList>
            <person name="Tkavc R."/>
            <person name="Matrosova V.Y."/>
            <person name="Grichenko O.E."/>
            <person name="Gostincar C."/>
            <person name="Volpe R.P."/>
            <person name="Klimenkova P."/>
            <person name="Gaidamakova E.K."/>
            <person name="Zhou C.E."/>
            <person name="Stewart B.J."/>
            <person name="Lyman M.G."/>
            <person name="Malfatti S.A."/>
            <person name="Rubinfeld B."/>
            <person name="Courtot M."/>
            <person name="Singh J."/>
            <person name="Dalgard C.L."/>
            <person name="Hamilton T."/>
            <person name="Frey K.G."/>
            <person name="Gunde-Cimerman N."/>
            <person name="Dugan L."/>
            <person name="Daly M.J."/>
        </authorList>
    </citation>
    <scope>NUCLEOTIDE SEQUENCE [LARGE SCALE GENOMIC DNA]</scope>
    <source>
        <strain evidence="3 4">MD1149</strain>
    </source>
</reference>
<dbReference type="SMART" id="SM01017">
    <property type="entry name" value="Arrestin_C"/>
    <property type="match status" value="1"/>
</dbReference>
<feature type="compositionally biased region" description="Low complexity" evidence="1">
    <location>
        <begin position="434"/>
        <end position="444"/>
    </location>
</feature>
<dbReference type="InterPro" id="IPR011022">
    <property type="entry name" value="Arrestin_C-like"/>
</dbReference>
<feature type="compositionally biased region" description="Basic and acidic residues" evidence="1">
    <location>
        <begin position="1066"/>
        <end position="1081"/>
    </location>
</feature>
<dbReference type="PANTHER" id="PTHR11188:SF17">
    <property type="entry name" value="FI21816P1"/>
    <property type="match status" value="1"/>
</dbReference>
<feature type="compositionally biased region" description="Low complexity" evidence="1">
    <location>
        <begin position="1032"/>
        <end position="1042"/>
    </location>
</feature>
<dbReference type="OrthoDB" id="2238745at2759"/>
<organism evidence="3 4">
    <name type="scientific">Rhodotorula taiwanensis</name>
    <dbReference type="NCBI Taxonomy" id="741276"/>
    <lineage>
        <taxon>Eukaryota</taxon>
        <taxon>Fungi</taxon>
        <taxon>Dikarya</taxon>
        <taxon>Basidiomycota</taxon>
        <taxon>Pucciniomycotina</taxon>
        <taxon>Microbotryomycetes</taxon>
        <taxon>Sporidiobolales</taxon>
        <taxon>Sporidiobolaceae</taxon>
        <taxon>Rhodotorula</taxon>
    </lineage>
</organism>
<proteinExistence type="predicted"/>
<dbReference type="GO" id="GO:0031625">
    <property type="term" value="F:ubiquitin protein ligase binding"/>
    <property type="evidence" value="ECO:0007669"/>
    <property type="project" value="TreeGrafter"/>
</dbReference>
<dbReference type="AlphaFoldDB" id="A0A2S5B6I8"/>
<dbReference type="GO" id="GO:0005829">
    <property type="term" value="C:cytosol"/>
    <property type="evidence" value="ECO:0007669"/>
    <property type="project" value="TreeGrafter"/>
</dbReference>
<evidence type="ECO:0000259" key="2">
    <source>
        <dbReference type="SMART" id="SM01017"/>
    </source>
</evidence>
<feature type="region of interest" description="Disordered" evidence="1">
    <location>
        <begin position="25"/>
        <end position="163"/>
    </location>
</feature>
<feature type="compositionally biased region" description="Polar residues" evidence="1">
    <location>
        <begin position="414"/>
        <end position="428"/>
    </location>
</feature>
<dbReference type="Proteomes" id="UP000237144">
    <property type="component" value="Unassembled WGS sequence"/>
</dbReference>
<dbReference type="STRING" id="741276.A0A2S5B6I8"/>
<feature type="compositionally biased region" description="Polar residues" evidence="1">
    <location>
        <begin position="964"/>
        <end position="997"/>
    </location>
</feature>
<gene>
    <name evidence="3" type="ORF">BMF94_4555</name>
</gene>
<dbReference type="GO" id="GO:0030674">
    <property type="term" value="F:protein-macromolecule adaptor activity"/>
    <property type="evidence" value="ECO:0007669"/>
    <property type="project" value="TreeGrafter"/>
</dbReference>
<feature type="region of interest" description="Disordered" evidence="1">
    <location>
        <begin position="963"/>
        <end position="997"/>
    </location>
</feature>
<dbReference type="Gene3D" id="2.60.40.640">
    <property type="match status" value="2"/>
</dbReference>
<feature type="region of interest" description="Disordered" evidence="1">
    <location>
        <begin position="357"/>
        <end position="641"/>
    </location>
</feature>
<sequence>MSSANLRLAEPVVFLVGGLDYERARQRQRRAAARAANQAATAETGVASPSPGPSRAASPERGTSGTRAASLSRPGSRAPSRAPSRPGSRTASPGPRGRLAQFAEDFVPPNSRGRSHSRTRQATPATAAAVPTPPSGAAGTPVTGDAPATTSNVEGLSRGRSGSLVREMTEAQVRLRQEQEQAALDEPPPAMLRGILSVHLSKPTRIKEIAVRFKGIARTDWPEGIGPRRLDVMEENMLINYTHTFFSASAAAMNRRAASIGPGAGDHGDEPRGRGPARRAASVAPGRDGSQGRSFHPRDGILHVAPSGATTASQSSTSLAATRSPRLSRLALDDVGAQHEAPPIQPGEAAPSYEVAVDSPIGSPLHGPSPHNSSVENLDLGSPAARSSRQHLLDRSNAPSLGSPLAAQPPVLSPSHSGTDLQRVSTRASRISHESTSTISSQSSGHTNRPSFARHASSNTAASAANSGSDVEQSGAGWNSAPVPGSTTSSFERGRFPAARHPSDSLGDEPGSLDRVTDGVAGMTFQSRTSLTRPPAPPAPASPTESRRRLSNASQQTARRASLDTRPTPPPPSAMKQGSGRSVSRGPRFLSGISEVLRGKSSSRARSNEPVQSAPASQRTASPDARRGEGSRVRSQSRGRKTALKALREALVVGHLHASHGHERDGSDEEGHNASDVIAVGDGWKEFKAGTYTYPISIPVAASLPPSLNCEFGHVTYTLKATVHRAGALTPKLTSSTEVLLVTSPSEEDTEENESIVVERFWETQVKYHVALSGKSFPIGGQIPISIRLNPLAKIKLYRITAQLEQKTSYFASVHSGRKLTRHETPKRFQLLRIENKDPKEPLLPILSDDPNVLANHPLREFFINASSSDDETPSLLDPIGPWHLDGVLQLPDCSNKLNVTTHHDKANISIAHTLKIMMRVERGDDEYLDSKGNRKLWDIVVEAGVVMLSCRLTQNILPAYTDATPSLSAPSGSRSNRNTTVRTATHTCGSETTSRASQLHLVPHTNSANRSGAPLATLEDTLLFSRLISGETTPAGETPPTYDAVVDGTAPVGRPPSVVIEEEEERRGRTRDSTRSGLRD</sequence>
<protein>
    <recommendedName>
        <fullName evidence="2">Arrestin C-terminal-like domain-containing protein</fullName>
    </recommendedName>
</protein>
<evidence type="ECO:0000313" key="3">
    <source>
        <dbReference type="EMBL" id="POY72398.1"/>
    </source>
</evidence>
<dbReference type="Pfam" id="PF02752">
    <property type="entry name" value="Arrestin_C"/>
    <property type="match status" value="1"/>
</dbReference>